<dbReference type="Proteomes" id="UP000678228">
    <property type="component" value="Unassembled WGS sequence"/>
</dbReference>
<feature type="transmembrane region" description="Helical" evidence="6">
    <location>
        <begin position="154"/>
        <end position="173"/>
    </location>
</feature>
<feature type="domain" description="VTT" evidence="7">
    <location>
        <begin position="36"/>
        <end position="148"/>
    </location>
</feature>
<evidence type="ECO:0000313" key="9">
    <source>
        <dbReference type="Proteomes" id="UP000678228"/>
    </source>
</evidence>
<keyword evidence="3 6" id="KW-0812">Transmembrane</keyword>
<dbReference type="GO" id="GO:0005886">
    <property type="term" value="C:plasma membrane"/>
    <property type="evidence" value="ECO:0007669"/>
    <property type="project" value="UniProtKB-SubCell"/>
</dbReference>
<gene>
    <name evidence="8" type="ORF">J7W16_01160</name>
</gene>
<name>A0A941AMB5_9BACI</name>
<feature type="transmembrane region" description="Helical" evidence="6">
    <location>
        <begin position="96"/>
        <end position="120"/>
    </location>
</feature>
<keyword evidence="5 6" id="KW-0472">Membrane</keyword>
<dbReference type="EMBL" id="JAGKSQ010000001">
    <property type="protein sequence ID" value="MBP3949721.1"/>
    <property type="molecule type" value="Genomic_DNA"/>
</dbReference>
<keyword evidence="9" id="KW-1185">Reference proteome</keyword>
<evidence type="ECO:0000256" key="5">
    <source>
        <dbReference type="ARBA" id="ARBA00023136"/>
    </source>
</evidence>
<evidence type="ECO:0000256" key="2">
    <source>
        <dbReference type="ARBA" id="ARBA00022475"/>
    </source>
</evidence>
<dbReference type="AlphaFoldDB" id="A0A941AMB5"/>
<evidence type="ECO:0000256" key="1">
    <source>
        <dbReference type="ARBA" id="ARBA00004651"/>
    </source>
</evidence>
<evidence type="ECO:0000259" key="7">
    <source>
        <dbReference type="Pfam" id="PF09335"/>
    </source>
</evidence>
<comment type="similarity">
    <text evidence="6">Belongs to the TVP38/TMEM64 family.</text>
</comment>
<proteinExistence type="inferred from homology"/>
<sequence length="190" mass="22418">MQEYLERSQYFIEQSGWLAPLFFIMLHVVRQVLFIPVLLVCLVGGYIFGIFYGSLYSIIGLSLVSMVFYYIIYLFPRFRKKLSRLQHKFVKDTTRLNLAQLMVMRVMPLVHFHLVSLYVIETTKSFRQYSKKSIILSIPPAIIYTAFGGMIHELPLQGTVFFALFLVLLFFGLRKKRTTIEWEAFFQKKD</sequence>
<dbReference type="Pfam" id="PF09335">
    <property type="entry name" value="VTT_dom"/>
    <property type="match status" value="1"/>
</dbReference>
<dbReference type="PANTHER" id="PTHR12677">
    <property type="entry name" value="GOLGI APPARATUS MEMBRANE PROTEIN TVP38-RELATED"/>
    <property type="match status" value="1"/>
</dbReference>
<dbReference type="PANTHER" id="PTHR12677:SF59">
    <property type="entry name" value="GOLGI APPARATUS MEMBRANE PROTEIN TVP38-RELATED"/>
    <property type="match status" value="1"/>
</dbReference>
<feature type="transmembrane region" description="Helical" evidence="6">
    <location>
        <begin position="21"/>
        <end position="48"/>
    </location>
</feature>
<evidence type="ECO:0000256" key="4">
    <source>
        <dbReference type="ARBA" id="ARBA00022989"/>
    </source>
</evidence>
<dbReference type="RefSeq" id="WP_210595096.1">
    <property type="nucleotide sequence ID" value="NZ_JAGKSQ010000001.1"/>
</dbReference>
<reference evidence="8" key="1">
    <citation type="submission" date="2021-03" db="EMBL/GenBank/DDBJ databases">
        <title>Bacillus suaedae sp. nov., isolated from Suaeda aralocaspica.</title>
        <authorList>
            <person name="Lei R.F.R."/>
        </authorList>
    </citation>
    <scope>NUCLEOTIDE SEQUENCE</scope>
    <source>
        <strain evidence="8">YZJH907-2</strain>
    </source>
</reference>
<dbReference type="InterPro" id="IPR032816">
    <property type="entry name" value="VTT_dom"/>
</dbReference>
<protein>
    <recommendedName>
        <fullName evidence="6">TVP38/TMEM64 family membrane protein</fullName>
    </recommendedName>
</protein>
<comment type="subcellular location">
    <subcellularLocation>
        <location evidence="1 6">Cell membrane</location>
        <topology evidence="1 6">Multi-pass membrane protein</topology>
    </subcellularLocation>
</comment>
<keyword evidence="4 6" id="KW-1133">Transmembrane helix</keyword>
<comment type="caution">
    <text evidence="8">The sequence shown here is derived from an EMBL/GenBank/DDBJ whole genome shotgun (WGS) entry which is preliminary data.</text>
</comment>
<accession>A0A941AMB5</accession>
<dbReference type="InterPro" id="IPR015414">
    <property type="entry name" value="TMEM64"/>
</dbReference>
<organism evidence="8 9">
    <name type="scientific">Halalkalibacter suaedae</name>
    <dbReference type="NCBI Taxonomy" id="2822140"/>
    <lineage>
        <taxon>Bacteria</taxon>
        <taxon>Bacillati</taxon>
        <taxon>Bacillota</taxon>
        <taxon>Bacilli</taxon>
        <taxon>Bacillales</taxon>
        <taxon>Bacillaceae</taxon>
        <taxon>Halalkalibacter</taxon>
    </lineage>
</organism>
<comment type="caution">
    <text evidence="6">Lacks conserved residue(s) required for the propagation of feature annotation.</text>
</comment>
<evidence type="ECO:0000313" key="8">
    <source>
        <dbReference type="EMBL" id="MBP3949721.1"/>
    </source>
</evidence>
<keyword evidence="2 6" id="KW-1003">Cell membrane</keyword>
<feature type="transmembrane region" description="Helical" evidence="6">
    <location>
        <begin position="54"/>
        <end position="75"/>
    </location>
</feature>
<evidence type="ECO:0000256" key="6">
    <source>
        <dbReference type="RuleBase" id="RU366058"/>
    </source>
</evidence>
<evidence type="ECO:0000256" key="3">
    <source>
        <dbReference type="ARBA" id="ARBA00022692"/>
    </source>
</evidence>